<dbReference type="Gene3D" id="3.30.1490.100">
    <property type="entry name" value="DNA polymerase, Y-family, little finger domain"/>
    <property type="match status" value="1"/>
</dbReference>
<feature type="domain" description="DNA polymerase Y-family little finger" evidence="1">
    <location>
        <begin position="1"/>
        <end position="79"/>
    </location>
</feature>
<dbReference type="RefSeq" id="WP_226607597.1">
    <property type="nucleotide sequence ID" value="NZ_JAJAQI010000011.1"/>
</dbReference>
<organism evidence="2 3">
    <name type="scientific">Roseicella aerolata</name>
    <dbReference type="NCBI Taxonomy" id="2883479"/>
    <lineage>
        <taxon>Bacteria</taxon>
        <taxon>Pseudomonadati</taxon>
        <taxon>Pseudomonadota</taxon>
        <taxon>Alphaproteobacteria</taxon>
        <taxon>Acetobacterales</taxon>
        <taxon>Roseomonadaceae</taxon>
        <taxon>Roseicella</taxon>
    </lineage>
</organism>
<dbReference type="GO" id="GO:0003684">
    <property type="term" value="F:damaged DNA binding"/>
    <property type="evidence" value="ECO:0007669"/>
    <property type="project" value="InterPro"/>
</dbReference>
<proteinExistence type="predicted"/>
<dbReference type="SUPFAM" id="SSF100879">
    <property type="entry name" value="Lesion bypass DNA polymerase (Y-family), little finger domain"/>
    <property type="match status" value="1"/>
</dbReference>
<dbReference type="Pfam" id="PF11799">
    <property type="entry name" value="IMS_C"/>
    <property type="match status" value="1"/>
</dbReference>
<keyword evidence="3" id="KW-1185">Reference proteome</keyword>
<evidence type="ECO:0000313" key="3">
    <source>
        <dbReference type="Proteomes" id="UP001139311"/>
    </source>
</evidence>
<name>A0A9X1IE21_9PROT</name>
<dbReference type="InterPro" id="IPR036775">
    <property type="entry name" value="DNA_pol_Y-fam_lit_finger_sf"/>
</dbReference>
<dbReference type="GO" id="GO:0006281">
    <property type="term" value="P:DNA repair"/>
    <property type="evidence" value="ECO:0007669"/>
    <property type="project" value="InterPro"/>
</dbReference>
<dbReference type="EMBL" id="JAJAQI010000011">
    <property type="protein sequence ID" value="MCB4822003.1"/>
    <property type="molecule type" value="Genomic_DNA"/>
</dbReference>
<reference evidence="2" key="1">
    <citation type="submission" date="2021-10" db="EMBL/GenBank/DDBJ databases">
        <title>Roseicella aerolatum sp. nov., isolated from aerosols of e-waste dismantling site.</title>
        <authorList>
            <person name="Qin T."/>
        </authorList>
    </citation>
    <scope>NUCLEOTIDE SEQUENCE</scope>
    <source>
        <strain evidence="2">GB24</strain>
    </source>
</reference>
<gene>
    <name evidence="2" type="ORF">LHA35_09695</name>
</gene>
<sequence length="121" mass="12850">MCEKLAYRLKEKEPAATGIVLKLKTAGFAQRTRAARLPSPTRLPETLFVAARPPLAKEADGTAFRLIGIGAQPLAPAAAADRGDLADPKAPRRAARWQAAEALRARFGEAAVGLGRGMKPH</sequence>
<dbReference type="GO" id="GO:0003887">
    <property type="term" value="F:DNA-directed DNA polymerase activity"/>
    <property type="evidence" value="ECO:0007669"/>
    <property type="project" value="UniProtKB-EC"/>
</dbReference>
<accession>A0A9X1IE21</accession>
<comment type="caution">
    <text evidence="2">The sequence shown here is derived from an EMBL/GenBank/DDBJ whole genome shotgun (WGS) entry which is preliminary data.</text>
</comment>
<evidence type="ECO:0000259" key="1">
    <source>
        <dbReference type="Pfam" id="PF11799"/>
    </source>
</evidence>
<protein>
    <recommendedName>
        <fullName evidence="1">DNA polymerase Y-family little finger domain-containing protein</fullName>
    </recommendedName>
</protein>
<dbReference type="AlphaFoldDB" id="A0A9X1IE21"/>
<dbReference type="InterPro" id="IPR017961">
    <property type="entry name" value="DNA_pol_Y-fam_little_finger"/>
</dbReference>
<dbReference type="Proteomes" id="UP001139311">
    <property type="component" value="Unassembled WGS sequence"/>
</dbReference>
<evidence type="ECO:0000313" key="2">
    <source>
        <dbReference type="EMBL" id="MCB4822003.1"/>
    </source>
</evidence>